<gene>
    <name evidence="4" type="ORF">EVOR1521_LOCUS969</name>
</gene>
<dbReference type="Proteomes" id="UP001178507">
    <property type="component" value="Unassembled WGS sequence"/>
</dbReference>
<dbReference type="InterPro" id="IPR014710">
    <property type="entry name" value="RmlC-like_jellyroll"/>
</dbReference>
<sequence>MGWLCACSALGGLVLAAGDAVVTQRENEGLQDGRHDVFPCLTEPEVIPWKSAPVFKVNHEPYTNTKKVFVRKGQVPPLTQLSVADFAAAGYFEDHDHEDMFEIFYVLNGTGKFAITWRGQDQHWTRTELAAEPGMFLYMPPGVQHAGLTDSGLQFLMVGAATTDKACTKTAILGGDADACNATTAFKQLHTAKVAHRALREDSQVQSGQLLTAGELPMAGGLEHLTVPPGQSYTGHDQMHTSVFYVLSGWGGIRFSMKTGLLEANTAVVVPAQVEYSIMGAGPLELLRLALHPCPRAHDEL</sequence>
<dbReference type="Gene3D" id="2.60.120.10">
    <property type="entry name" value="Jelly Rolls"/>
    <property type="match status" value="2"/>
</dbReference>
<dbReference type="EMBL" id="CAUJNA010000014">
    <property type="protein sequence ID" value="CAJ1370399.1"/>
    <property type="molecule type" value="Genomic_DNA"/>
</dbReference>
<evidence type="ECO:0000256" key="2">
    <source>
        <dbReference type="SAM" id="SignalP"/>
    </source>
</evidence>
<evidence type="ECO:0000259" key="3">
    <source>
        <dbReference type="Pfam" id="PF07883"/>
    </source>
</evidence>
<dbReference type="AlphaFoldDB" id="A0AA36HJM7"/>
<dbReference type="GO" id="GO:0046872">
    <property type="term" value="F:metal ion binding"/>
    <property type="evidence" value="ECO:0007669"/>
    <property type="project" value="UniProtKB-KW"/>
</dbReference>
<keyword evidence="5" id="KW-1185">Reference proteome</keyword>
<dbReference type="InterPro" id="IPR051610">
    <property type="entry name" value="GPI/OXD"/>
</dbReference>
<dbReference type="InterPro" id="IPR011051">
    <property type="entry name" value="RmlC_Cupin_sf"/>
</dbReference>
<dbReference type="InterPro" id="IPR013096">
    <property type="entry name" value="Cupin_2"/>
</dbReference>
<proteinExistence type="predicted"/>
<keyword evidence="2" id="KW-0732">Signal</keyword>
<dbReference type="PANTHER" id="PTHR35848">
    <property type="entry name" value="OXALATE-BINDING PROTEIN"/>
    <property type="match status" value="1"/>
</dbReference>
<protein>
    <recommendedName>
        <fullName evidence="3">Cupin type-2 domain-containing protein</fullName>
    </recommendedName>
</protein>
<dbReference type="SUPFAM" id="SSF51182">
    <property type="entry name" value="RmlC-like cupins"/>
    <property type="match status" value="1"/>
</dbReference>
<organism evidence="4 5">
    <name type="scientific">Effrenium voratum</name>
    <dbReference type="NCBI Taxonomy" id="2562239"/>
    <lineage>
        <taxon>Eukaryota</taxon>
        <taxon>Sar</taxon>
        <taxon>Alveolata</taxon>
        <taxon>Dinophyceae</taxon>
        <taxon>Suessiales</taxon>
        <taxon>Symbiodiniaceae</taxon>
        <taxon>Effrenium</taxon>
    </lineage>
</organism>
<reference evidence="4" key="1">
    <citation type="submission" date="2023-08" db="EMBL/GenBank/DDBJ databases">
        <authorList>
            <person name="Chen Y."/>
            <person name="Shah S."/>
            <person name="Dougan E. K."/>
            <person name="Thang M."/>
            <person name="Chan C."/>
        </authorList>
    </citation>
    <scope>NUCLEOTIDE SEQUENCE</scope>
</reference>
<feature type="chain" id="PRO_5041309510" description="Cupin type-2 domain-containing protein" evidence="2">
    <location>
        <begin position="17"/>
        <end position="301"/>
    </location>
</feature>
<feature type="signal peptide" evidence="2">
    <location>
        <begin position="1"/>
        <end position="16"/>
    </location>
</feature>
<feature type="domain" description="Cupin type-2" evidence="3">
    <location>
        <begin position="86"/>
        <end position="156"/>
    </location>
</feature>
<keyword evidence="1" id="KW-0479">Metal-binding</keyword>
<dbReference type="PANTHER" id="PTHR35848:SF6">
    <property type="entry name" value="CUPIN TYPE-2 DOMAIN-CONTAINING PROTEIN"/>
    <property type="match status" value="1"/>
</dbReference>
<accession>A0AA36HJM7</accession>
<evidence type="ECO:0000256" key="1">
    <source>
        <dbReference type="ARBA" id="ARBA00022723"/>
    </source>
</evidence>
<evidence type="ECO:0000313" key="5">
    <source>
        <dbReference type="Proteomes" id="UP001178507"/>
    </source>
</evidence>
<evidence type="ECO:0000313" key="4">
    <source>
        <dbReference type="EMBL" id="CAJ1370399.1"/>
    </source>
</evidence>
<dbReference type="CDD" id="cd02208">
    <property type="entry name" value="cupin_RmlC-like"/>
    <property type="match status" value="1"/>
</dbReference>
<name>A0AA36HJM7_9DINO</name>
<dbReference type="Pfam" id="PF07883">
    <property type="entry name" value="Cupin_2"/>
    <property type="match status" value="1"/>
</dbReference>
<comment type="caution">
    <text evidence="4">The sequence shown here is derived from an EMBL/GenBank/DDBJ whole genome shotgun (WGS) entry which is preliminary data.</text>
</comment>